<keyword evidence="2" id="KW-1185">Reference proteome</keyword>
<dbReference type="Proteomes" id="UP001139648">
    <property type="component" value="Unassembled WGS sequence"/>
</dbReference>
<sequence length="157" mass="17048">MIKEGVEGWSWKGDRMVDEAARSESAGGFPEGSAGAGGVISVLTRTDHYVEDFGRIVEAGRSAYRTIQPDAREEEVRAEVPDVSSALYEILHANADEVPFPFPAAEPVAGMVWFLRTSEAMPVDPRDHPVDPFGVAVEADESLLYAHRFVYAPPGAD</sequence>
<gene>
    <name evidence="1" type="ORF">HD597_001483</name>
</gene>
<reference evidence="1" key="1">
    <citation type="submission" date="2022-06" db="EMBL/GenBank/DDBJ databases">
        <title>Sequencing the genomes of 1000 actinobacteria strains.</title>
        <authorList>
            <person name="Klenk H.-P."/>
        </authorList>
    </citation>
    <scope>NUCLEOTIDE SEQUENCE</scope>
    <source>
        <strain evidence="1">DSM 46694</strain>
    </source>
</reference>
<proteinExistence type="predicted"/>
<evidence type="ECO:0000313" key="1">
    <source>
        <dbReference type="EMBL" id="MCP2354463.1"/>
    </source>
</evidence>
<name>A0A9X2GHX8_9ACTN</name>
<protein>
    <submittedName>
        <fullName evidence="1">Uncharacterized protein</fullName>
    </submittedName>
</protein>
<dbReference type="AlphaFoldDB" id="A0A9X2GHX8"/>
<dbReference type="RefSeq" id="WP_253740942.1">
    <property type="nucleotide sequence ID" value="NZ_BAABKA010000048.1"/>
</dbReference>
<dbReference type="EMBL" id="JAMZEB010000002">
    <property type="protein sequence ID" value="MCP2354463.1"/>
    <property type="molecule type" value="Genomic_DNA"/>
</dbReference>
<accession>A0A9X2GHX8</accession>
<evidence type="ECO:0000313" key="2">
    <source>
        <dbReference type="Proteomes" id="UP001139648"/>
    </source>
</evidence>
<organism evidence="1 2">
    <name type="scientific">Nonomuraea thailandensis</name>
    <dbReference type="NCBI Taxonomy" id="1188745"/>
    <lineage>
        <taxon>Bacteria</taxon>
        <taxon>Bacillati</taxon>
        <taxon>Actinomycetota</taxon>
        <taxon>Actinomycetes</taxon>
        <taxon>Streptosporangiales</taxon>
        <taxon>Streptosporangiaceae</taxon>
        <taxon>Nonomuraea</taxon>
    </lineage>
</organism>
<comment type="caution">
    <text evidence="1">The sequence shown here is derived from an EMBL/GenBank/DDBJ whole genome shotgun (WGS) entry which is preliminary data.</text>
</comment>